<reference evidence="3" key="1">
    <citation type="submission" date="2017-09" db="EMBL/GenBank/DDBJ databases">
        <authorList>
            <person name="Varghese N."/>
            <person name="Submissions S."/>
        </authorList>
    </citation>
    <scope>NUCLEOTIDE SEQUENCE [LARGE SCALE GENOMIC DNA]</scope>
    <source>
        <strain evidence="3">DSM 29961</strain>
    </source>
</reference>
<dbReference type="PANTHER" id="PTHR34203:SF15">
    <property type="entry name" value="SLL1173 PROTEIN"/>
    <property type="match status" value="1"/>
</dbReference>
<dbReference type="NCBIfam" id="TIGR01444">
    <property type="entry name" value="fkbM_fam"/>
    <property type="match status" value="1"/>
</dbReference>
<dbReference type="InterPro" id="IPR029063">
    <property type="entry name" value="SAM-dependent_MTases_sf"/>
</dbReference>
<dbReference type="Gene3D" id="3.40.50.150">
    <property type="entry name" value="Vaccinia Virus protein VP39"/>
    <property type="match status" value="1"/>
</dbReference>
<dbReference type="GO" id="GO:0008168">
    <property type="term" value="F:methyltransferase activity"/>
    <property type="evidence" value="ECO:0007669"/>
    <property type="project" value="UniProtKB-KW"/>
</dbReference>
<accession>A0A286FD85</accession>
<dbReference type="InterPro" id="IPR052514">
    <property type="entry name" value="SAM-dependent_MTase"/>
</dbReference>
<dbReference type="Pfam" id="PF05050">
    <property type="entry name" value="Methyltransf_21"/>
    <property type="match status" value="1"/>
</dbReference>
<dbReference type="InterPro" id="IPR006342">
    <property type="entry name" value="FkbM_mtfrase"/>
</dbReference>
<dbReference type="AlphaFoldDB" id="A0A286FD85"/>
<gene>
    <name evidence="2" type="ORF">SAMN06269250_1706</name>
</gene>
<evidence type="ECO:0000313" key="2">
    <source>
        <dbReference type="EMBL" id="SOD81195.1"/>
    </source>
</evidence>
<dbReference type="OrthoDB" id="9812600at2"/>
<keyword evidence="2" id="KW-0808">Transferase</keyword>
<protein>
    <submittedName>
        <fullName evidence="2">Methyltransferase, FkbM family</fullName>
    </submittedName>
</protein>
<name>A0A286FD85_9BACT</name>
<keyword evidence="3" id="KW-1185">Reference proteome</keyword>
<dbReference type="RefSeq" id="WP_097125316.1">
    <property type="nucleotide sequence ID" value="NZ_OCNH01000001.1"/>
</dbReference>
<proteinExistence type="predicted"/>
<dbReference type="EMBL" id="OCNH01000001">
    <property type="protein sequence ID" value="SOD81195.1"/>
    <property type="molecule type" value="Genomic_DNA"/>
</dbReference>
<dbReference type="PANTHER" id="PTHR34203">
    <property type="entry name" value="METHYLTRANSFERASE, FKBM FAMILY PROTEIN"/>
    <property type="match status" value="1"/>
</dbReference>
<dbReference type="Proteomes" id="UP000219452">
    <property type="component" value="Unassembled WGS sequence"/>
</dbReference>
<keyword evidence="2" id="KW-0489">Methyltransferase</keyword>
<feature type="domain" description="Methyltransferase FkbM" evidence="1">
    <location>
        <begin position="89"/>
        <end position="242"/>
    </location>
</feature>
<organism evidence="2 3">
    <name type="scientific">Spirosoma fluviale</name>
    <dbReference type="NCBI Taxonomy" id="1597977"/>
    <lineage>
        <taxon>Bacteria</taxon>
        <taxon>Pseudomonadati</taxon>
        <taxon>Bacteroidota</taxon>
        <taxon>Cytophagia</taxon>
        <taxon>Cytophagales</taxon>
        <taxon>Cytophagaceae</taxon>
        <taxon>Spirosoma</taxon>
    </lineage>
</organism>
<sequence>MGILSKLIPQTFKHQYRLRKYPEYSAIFEIEQEFNRLNKLPRYQGGISTILSNPFKFTDATSFAFIYDEVFNKKIYQFETNNKRPYIIDAGANIGLSVLYFKQLYPDAEILAFEPDEKVFDALSYNVQSFGLENVTYLKKALWNEETELEFMSEGADAGRVAVKNDATQLIQVPTESLRKYLNRKVDFLKIDIEGAETTVLEDCANLLHNVERLFVEYHSFVDKPQELHQLLLFLANAGFRYNVQHIGVFSSHPFCQIHQYLGMDNQLNIFAVRNQ</sequence>
<dbReference type="SUPFAM" id="SSF53335">
    <property type="entry name" value="S-adenosyl-L-methionine-dependent methyltransferases"/>
    <property type="match status" value="1"/>
</dbReference>
<evidence type="ECO:0000313" key="3">
    <source>
        <dbReference type="Proteomes" id="UP000219452"/>
    </source>
</evidence>
<evidence type="ECO:0000259" key="1">
    <source>
        <dbReference type="Pfam" id="PF05050"/>
    </source>
</evidence>
<dbReference type="GO" id="GO:0032259">
    <property type="term" value="P:methylation"/>
    <property type="evidence" value="ECO:0007669"/>
    <property type="project" value="UniProtKB-KW"/>
</dbReference>